<keyword evidence="1" id="KW-0808">Transferase</keyword>
<accession>A0A1R3HJR0</accession>
<sequence length="72" mass="8584">MRRRRERRLCGSVKRENERDARERRIQRLWGVSMEEENLFLWFVFAGTASKLAEEGTAESITWEQANVVDLL</sequence>
<dbReference type="Proteomes" id="UP000187203">
    <property type="component" value="Unassembled WGS sequence"/>
</dbReference>
<keyword evidence="1" id="KW-0418">Kinase</keyword>
<evidence type="ECO:0000313" key="2">
    <source>
        <dbReference type="Proteomes" id="UP000187203"/>
    </source>
</evidence>
<keyword evidence="2" id="KW-1185">Reference proteome</keyword>
<organism evidence="1 2">
    <name type="scientific">Corchorus olitorius</name>
    <dbReference type="NCBI Taxonomy" id="93759"/>
    <lineage>
        <taxon>Eukaryota</taxon>
        <taxon>Viridiplantae</taxon>
        <taxon>Streptophyta</taxon>
        <taxon>Embryophyta</taxon>
        <taxon>Tracheophyta</taxon>
        <taxon>Spermatophyta</taxon>
        <taxon>Magnoliopsida</taxon>
        <taxon>eudicotyledons</taxon>
        <taxon>Gunneridae</taxon>
        <taxon>Pentapetalae</taxon>
        <taxon>rosids</taxon>
        <taxon>malvids</taxon>
        <taxon>Malvales</taxon>
        <taxon>Malvaceae</taxon>
        <taxon>Grewioideae</taxon>
        <taxon>Apeibeae</taxon>
        <taxon>Corchorus</taxon>
    </lineage>
</organism>
<evidence type="ECO:0000313" key="1">
    <source>
        <dbReference type="EMBL" id="OMO70484.1"/>
    </source>
</evidence>
<protein>
    <submittedName>
        <fullName evidence="1">Receptor protein kinase</fullName>
    </submittedName>
</protein>
<dbReference type="GO" id="GO:0016301">
    <property type="term" value="F:kinase activity"/>
    <property type="evidence" value="ECO:0007669"/>
    <property type="project" value="UniProtKB-KW"/>
</dbReference>
<reference evidence="2" key="1">
    <citation type="submission" date="2013-09" db="EMBL/GenBank/DDBJ databases">
        <title>Corchorus olitorius genome sequencing.</title>
        <authorList>
            <person name="Alam M."/>
            <person name="Haque M.S."/>
            <person name="Islam M.S."/>
            <person name="Emdad E.M."/>
            <person name="Islam M.M."/>
            <person name="Ahmed B."/>
            <person name="Halim A."/>
            <person name="Hossen Q.M.M."/>
            <person name="Hossain M.Z."/>
            <person name="Ahmed R."/>
            <person name="Khan M.M."/>
            <person name="Islam R."/>
            <person name="Rashid M.M."/>
            <person name="Khan S.A."/>
            <person name="Rahman M.S."/>
            <person name="Alam M."/>
            <person name="Yahiya A.S."/>
            <person name="Khan M.S."/>
            <person name="Azam M.S."/>
            <person name="Haque T."/>
            <person name="Lashkar M.Z.H."/>
            <person name="Akhand A.I."/>
            <person name="Morshed G."/>
            <person name="Roy S."/>
            <person name="Uddin K.S."/>
            <person name="Rabeya T."/>
            <person name="Hossain A.S."/>
            <person name="Chowdhury A."/>
            <person name="Snigdha A.R."/>
            <person name="Mortoza M.S."/>
            <person name="Matin S.A."/>
            <person name="Hoque S.M.E."/>
            <person name="Islam M.K."/>
            <person name="Roy D.K."/>
            <person name="Haider R."/>
            <person name="Moosa M.M."/>
            <person name="Elias S.M."/>
            <person name="Hasan A.M."/>
            <person name="Jahan S."/>
            <person name="Shafiuddin M."/>
            <person name="Mahmood N."/>
            <person name="Shommy N.S."/>
        </authorList>
    </citation>
    <scope>NUCLEOTIDE SEQUENCE [LARGE SCALE GENOMIC DNA]</scope>
    <source>
        <strain evidence="2">cv. O-4</strain>
    </source>
</reference>
<gene>
    <name evidence="1" type="ORF">COLO4_28582</name>
</gene>
<comment type="caution">
    <text evidence="1">The sequence shown here is derived from an EMBL/GenBank/DDBJ whole genome shotgun (WGS) entry which is preliminary data.</text>
</comment>
<dbReference type="AlphaFoldDB" id="A0A1R3HJR0"/>
<proteinExistence type="predicted"/>
<dbReference type="EMBL" id="AWUE01019988">
    <property type="protein sequence ID" value="OMO70484.1"/>
    <property type="molecule type" value="Genomic_DNA"/>
</dbReference>
<name>A0A1R3HJR0_9ROSI</name>
<keyword evidence="1" id="KW-0675">Receptor</keyword>